<dbReference type="Proteomes" id="UP000476064">
    <property type="component" value="Chromosome"/>
</dbReference>
<keyword evidence="3" id="KW-1185">Reference proteome</keyword>
<sequence>MELVDVSQVSAALFITGAIFIMLIFGLLSFGILRMFQLKYRAGTYSFIGAVVSAVAFGIILNTWFV</sequence>
<keyword evidence="1" id="KW-0472">Membrane</keyword>
<evidence type="ECO:0000313" key="2">
    <source>
        <dbReference type="EMBL" id="QHT61888.1"/>
    </source>
</evidence>
<keyword evidence="1" id="KW-1133">Transmembrane helix</keyword>
<gene>
    <name evidence="2" type="ORF">GXP70_19140</name>
</gene>
<accession>A0A6C0FXS0</accession>
<organism evidence="2 3">
    <name type="scientific">Paenibacillus lycopersici</name>
    <dbReference type="NCBI Taxonomy" id="2704462"/>
    <lineage>
        <taxon>Bacteria</taxon>
        <taxon>Bacillati</taxon>
        <taxon>Bacillota</taxon>
        <taxon>Bacilli</taxon>
        <taxon>Bacillales</taxon>
        <taxon>Paenibacillaceae</taxon>
        <taxon>Paenibacillus</taxon>
    </lineage>
</organism>
<name>A0A6C0FXS0_9BACL</name>
<reference evidence="2 3" key="1">
    <citation type="submission" date="2020-01" db="EMBL/GenBank/DDBJ databases">
        <title>Paenibacillus sp. nov., isolated from tomato rhizosphere.</title>
        <authorList>
            <person name="Weon H.-Y."/>
            <person name="Lee S.A."/>
        </authorList>
    </citation>
    <scope>NUCLEOTIDE SEQUENCE [LARGE SCALE GENOMIC DNA]</scope>
    <source>
        <strain evidence="2 3">12200R-189</strain>
    </source>
</reference>
<evidence type="ECO:0000313" key="3">
    <source>
        <dbReference type="Proteomes" id="UP000476064"/>
    </source>
</evidence>
<dbReference type="EMBL" id="CP048209">
    <property type="protein sequence ID" value="QHT61888.1"/>
    <property type="molecule type" value="Genomic_DNA"/>
</dbReference>
<keyword evidence="1" id="KW-0812">Transmembrane</keyword>
<proteinExistence type="predicted"/>
<feature type="transmembrane region" description="Helical" evidence="1">
    <location>
        <begin position="12"/>
        <end position="33"/>
    </location>
</feature>
<protein>
    <submittedName>
        <fullName evidence="2">Uncharacterized protein</fullName>
    </submittedName>
</protein>
<dbReference type="KEGG" id="plyc:GXP70_19140"/>
<evidence type="ECO:0000256" key="1">
    <source>
        <dbReference type="SAM" id="Phobius"/>
    </source>
</evidence>
<dbReference type="AlphaFoldDB" id="A0A6C0FXS0"/>
<feature type="transmembrane region" description="Helical" evidence="1">
    <location>
        <begin position="45"/>
        <end position="65"/>
    </location>
</feature>